<dbReference type="CDD" id="cd00093">
    <property type="entry name" value="HTH_XRE"/>
    <property type="match status" value="1"/>
</dbReference>
<dbReference type="Proteomes" id="UP000321274">
    <property type="component" value="Unassembled WGS sequence"/>
</dbReference>
<evidence type="ECO:0000313" key="2">
    <source>
        <dbReference type="EMBL" id="GEK43465.1"/>
    </source>
</evidence>
<organism evidence="2 3">
    <name type="scientific">Acinetobacter johnsonii</name>
    <dbReference type="NCBI Taxonomy" id="40214"/>
    <lineage>
        <taxon>Bacteria</taxon>
        <taxon>Pseudomonadati</taxon>
        <taxon>Pseudomonadota</taxon>
        <taxon>Gammaproteobacteria</taxon>
        <taxon>Moraxellales</taxon>
        <taxon>Moraxellaceae</taxon>
        <taxon>Acinetobacter</taxon>
    </lineage>
</organism>
<dbReference type="AlphaFoldDB" id="A0AAV3WAR4"/>
<dbReference type="InterPro" id="IPR010982">
    <property type="entry name" value="Lambda_DNA-bd_dom_sf"/>
</dbReference>
<evidence type="ECO:0000313" key="3">
    <source>
        <dbReference type="Proteomes" id="UP000321274"/>
    </source>
</evidence>
<dbReference type="EMBL" id="BJUJ01000011">
    <property type="protein sequence ID" value="GEK43465.1"/>
    <property type="molecule type" value="Genomic_DNA"/>
</dbReference>
<dbReference type="Gene3D" id="1.10.260.40">
    <property type="entry name" value="lambda repressor-like DNA-binding domains"/>
    <property type="match status" value="1"/>
</dbReference>
<accession>A0AAV3WAR4</accession>
<name>A0AAV3WAR4_ACIJO</name>
<proteinExistence type="predicted"/>
<sequence>MDIRPNIMDLKFRKPEEVVGLLCERLRKERLYLEMTQADVAARAGIGVNTVSNLEAGRNVSFENLVRVAMVLGRLQELEELFKPNLNSVDDILRYESNTARQRIKRK</sequence>
<protein>
    <submittedName>
        <fullName evidence="2">Transcriptional regulator</fullName>
    </submittedName>
</protein>
<gene>
    <name evidence="2" type="ORF">AJO04nite_07230</name>
</gene>
<dbReference type="SMART" id="SM00530">
    <property type="entry name" value="HTH_XRE"/>
    <property type="match status" value="1"/>
</dbReference>
<feature type="domain" description="HTH cro/C1-type" evidence="1">
    <location>
        <begin position="26"/>
        <end position="78"/>
    </location>
</feature>
<dbReference type="Pfam" id="PF01381">
    <property type="entry name" value="HTH_3"/>
    <property type="match status" value="1"/>
</dbReference>
<comment type="caution">
    <text evidence="2">The sequence shown here is derived from an EMBL/GenBank/DDBJ whole genome shotgun (WGS) entry which is preliminary data.</text>
</comment>
<evidence type="ECO:0000259" key="1">
    <source>
        <dbReference type="PROSITE" id="PS50943"/>
    </source>
</evidence>
<dbReference type="SUPFAM" id="SSF47413">
    <property type="entry name" value="lambda repressor-like DNA-binding domains"/>
    <property type="match status" value="1"/>
</dbReference>
<dbReference type="GO" id="GO:0003677">
    <property type="term" value="F:DNA binding"/>
    <property type="evidence" value="ECO:0007669"/>
    <property type="project" value="InterPro"/>
</dbReference>
<reference evidence="2 3" key="1">
    <citation type="submission" date="2019-07" db="EMBL/GenBank/DDBJ databases">
        <title>Whole genome shotgun sequence of Acinetobacter johnsonii NBRC 102197.</title>
        <authorList>
            <person name="Hosoyama A."/>
            <person name="Uohara A."/>
            <person name="Ohji S."/>
            <person name="Ichikawa N."/>
        </authorList>
    </citation>
    <scope>NUCLEOTIDE SEQUENCE [LARGE SCALE GENOMIC DNA]</scope>
    <source>
        <strain evidence="2 3">NBRC 102197</strain>
    </source>
</reference>
<dbReference type="PROSITE" id="PS50943">
    <property type="entry name" value="HTH_CROC1"/>
    <property type="match status" value="1"/>
</dbReference>
<dbReference type="InterPro" id="IPR001387">
    <property type="entry name" value="Cro/C1-type_HTH"/>
</dbReference>